<organism evidence="2 3">
    <name type="scientific">Paxillus rubicundulus Ve08.2h10</name>
    <dbReference type="NCBI Taxonomy" id="930991"/>
    <lineage>
        <taxon>Eukaryota</taxon>
        <taxon>Fungi</taxon>
        <taxon>Dikarya</taxon>
        <taxon>Basidiomycota</taxon>
        <taxon>Agaricomycotina</taxon>
        <taxon>Agaricomycetes</taxon>
        <taxon>Agaricomycetidae</taxon>
        <taxon>Boletales</taxon>
        <taxon>Paxilineae</taxon>
        <taxon>Paxillaceae</taxon>
        <taxon>Paxillus</taxon>
    </lineage>
</organism>
<feature type="compositionally biased region" description="Basic and acidic residues" evidence="1">
    <location>
        <begin position="142"/>
        <end position="154"/>
    </location>
</feature>
<accession>A0A0D0EAN9</accession>
<dbReference type="HOGENOM" id="CLU_057169_0_0_1"/>
<evidence type="ECO:0000313" key="3">
    <source>
        <dbReference type="Proteomes" id="UP000054538"/>
    </source>
</evidence>
<keyword evidence="3" id="KW-1185">Reference proteome</keyword>
<dbReference type="Proteomes" id="UP000054538">
    <property type="component" value="Unassembled WGS sequence"/>
</dbReference>
<protein>
    <submittedName>
        <fullName evidence="2">Uncharacterized protein</fullName>
    </submittedName>
</protein>
<feature type="compositionally biased region" description="Polar residues" evidence="1">
    <location>
        <begin position="303"/>
        <end position="316"/>
    </location>
</feature>
<feature type="region of interest" description="Disordered" evidence="1">
    <location>
        <begin position="221"/>
        <end position="246"/>
    </location>
</feature>
<evidence type="ECO:0000256" key="1">
    <source>
        <dbReference type="SAM" id="MobiDB-lite"/>
    </source>
</evidence>
<dbReference type="EMBL" id="KN824832">
    <property type="protein sequence ID" value="KIL00505.1"/>
    <property type="molecule type" value="Genomic_DNA"/>
</dbReference>
<feature type="compositionally biased region" description="Polar residues" evidence="1">
    <location>
        <begin position="155"/>
        <end position="176"/>
    </location>
</feature>
<feature type="region of interest" description="Disordered" evidence="1">
    <location>
        <begin position="331"/>
        <end position="402"/>
    </location>
</feature>
<feature type="region of interest" description="Disordered" evidence="1">
    <location>
        <begin position="17"/>
        <end position="40"/>
    </location>
</feature>
<dbReference type="AlphaFoldDB" id="A0A0D0EAN9"/>
<name>A0A0D0EAN9_9AGAM</name>
<dbReference type="InParanoid" id="A0A0D0EAN9"/>
<feature type="compositionally biased region" description="Low complexity" evidence="1">
    <location>
        <begin position="224"/>
        <end position="239"/>
    </location>
</feature>
<reference evidence="3" key="2">
    <citation type="submission" date="2015-01" db="EMBL/GenBank/DDBJ databases">
        <title>Evolutionary Origins and Diversification of the Mycorrhizal Mutualists.</title>
        <authorList>
            <consortium name="DOE Joint Genome Institute"/>
            <consortium name="Mycorrhizal Genomics Consortium"/>
            <person name="Kohler A."/>
            <person name="Kuo A."/>
            <person name="Nagy L.G."/>
            <person name="Floudas D."/>
            <person name="Copeland A."/>
            <person name="Barry K.W."/>
            <person name="Cichocki N."/>
            <person name="Veneault-Fourrey C."/>
            <person name="LaButti K."/>
            <person name="Lindquist E.A."/>
            <person name="Lipzen A."/>
            <person name="Lundell T."/>
            <person name="Morin E."/>
            <person name="Murat C."/>
            <person name="Riley R."/>
            <person name="Ohm R."/>
            <person name="Sun H."/>
            <person name="Tunlid A."/>
            <person name="Henrissat B."/>
            <person name="Grigoriev I.V."/>
            <person name="Hibbett D.S."/>
            <person name="Martin F."/>
        </authorList>
    </citation>
    <scope>NUCLEOTIDE SEQUENCE [LARGE SCALE GENOMIC DNA]</scope>
    <source>
        <strain evidence="3">Ve08.2h10</strain>
    </source>
</reference>
<dbReference type="OrthoDB" id="3232876at2759"/>
<feature type="region of interest" description="Disordered" evidence="1">
    <location>
        <begin position="290"/>
        <end position="319"/>
    </location>
</feature>
<proteinExistence type="predicted"/>
<evidence type="ECO:0000313" key="2">
    <source>
        <dbReference type="EMBL" id="KIL00505.1"/>
    </source>
</evidence>
<reference evidence="2 3" key="1">
    <citation type="submission" date="2014-04" db="EMBL/GenBank/DDBJ databases">
        <authorList>
            <consortium name="DOE Joint Genome Institute"/>
            <person name="Kuo A."/>
            <person name="Kohler A."/>
            <person name="Jargeat P."/>
            <person name="Nagy L.G."/>
            <person name="Floudas D."/>
            <person name="Copeland A."/>
            <person name="Barry K.W."/>
            <person name="Cichocki N."/>
            <person name="Veneault-Fourrey C."/>
            <person name="LaButti K."/>
            <person name="Lindquist E.A."/>
            <person name="Lipzen A."/>
            <person name="Lundell T."/>
            <person name="Morin E."/>
            <person name="Murat C."/>
            <person name="Sun H."/>
            <person name="Tunlid A."/>
            <person name="Henrissat B."/>
            <person name="Grigoriev I.V."/>
            <person name="Hibbett D.S."/>
            <person name="Martin F."/>
            <person name="Nordberg H.P."/>
            <person name="Cantor M.N."/>
            <person name="Hua S.X."/>
        </authorList>
    </citation>
    <scope>NUCLEOTIDE SEQUENCE [LARGE SCALE GENOMIC DNA]</scope>
    <source>
        <strain evidence="2 3">Ve08.2h10</strain>
    </source>
</reference>
<gene>
    <name evidence="2" type="ORF">PAXRUDRAFT_821593</name>
</gene>
<sequence length="402" mass="43967">MSSVRSQAAVAWVKMGPREGEASTDGTFGNEDHGDIGLEPLSQPLVNVSEDMCLIFNAPKPQACPILSPTKISSVVMSPEEYSQAPLSKIQAASSLQPSSEFLASLGIKVRDFAYENTLPAIAPVPRMPRQVQPAPRALKRSQRDWEDAREDLQGSHSIGTLSGPQPFQSRRTPSKSLERKPTEPLEQGTVQYTRTLERIAIYEMRSIVSSIQATAFPATRRQSLSASPPTSPITPSLPQVASQESELVQTPPAIPFIIHMDDTSTIPASQLDSESQAMSVHPMLFSQFALSPQPSPRPSSPDFTSHSPLPQQASPSGLVDPFLELLHPVDESGKGCRGRKNRDRGTVSATPSSNRYELRQRPILSSRTSTLYAPYPLLPPVKRTQRPTSKSLPQRTRHGLR</sequence>
<feature type="region of interest" description="Disordered" evidence="1">
    <location>
        <begin position="129"/>
        <end position="188"/>
    </location>
</feature>